<evidence type="ECO:0000313" key="9">
    <source>
        <dbReference type="Proteomes" id="UP000262325"/>
    </source>
</evidence>
<dbReference type="OMA" id="QWLCLGR"/>
<reference evidence="8 9" key="1">
    <citation type="journal article" date="2018" name="Nat. Biotechnol.">
        <title>A standardized bacterial taxonomy based on genome phylogeny substantially revises the tree of life.</title>
        <authorList>
            <person name="Parks D.H."/>
            <person name="Chuvochina M."/>
            <person name="Waite D.W."/>
            <person name="Rinke C."/>
            <person name="Skarshewski A."/>
            <person name="Chaumeil P.A."/>
            <person name="Hugenholtz P."/>
        </authorList>
    </citation>
    <scope>NUCLEOTIDE SEQUENCE [LARGE SCALE GENOMIC DNA]</scope>
    <source>
        <strain evidence="8">UBA8672</strain>
    </source>
</reference>
<name>A0A3D5Q8A6_FLESI</name>
<dbReference type="Pfam" id="PF00892">
    <property type="entry name" value="EamA"/>
    <property type="match status" value="2"/>
</dbReference>
<keyword evidence="3 6" id="KW-0812">Transmembrane</keyword>
<keyword evidence="4 6" id="KW-1133">Transmembrane helix</keyword>
<evidence type="ECO:0000256" key="4">
    <source>
        <dbReference type="ARBA" id="ARBA00022989"/>
    </source>
</evidence>
<feature type="transmembrane region" description="Helical" evidence="6">
    <location>
        <begin position="271"/>
        <end position="289"/>
    </location>
</feature>
<organism evidence="8 9">
    <name type="scientific">Flexistipes sinusarabici</name>
    <dbReference type="NCBI Taxonomy" id="2352"/>
    <lineage>
        <taxon>Bacteria</taxon>
        <taxon>Pseudomonadati</taxon>
        <taxon>Deferribacterota</taxon>
        <taxon>Deferribacteres</taxon>
        <taxon>Deferribacterales</taxon>
        <taxon>Flexistipitaceae</taxon>
        <taxon>Flexistipes</taxon>
    </lineage>
</organism>
<feature type="transmembrane region" description="Helical" evidence="6">
    <location>
        <begin position="213"/>
        <end position="234"/>
    </location>
</feature>
<dbReference type="AlphaFoldDB" id="A0A3D5Q8A6"/>
<feature type="transmembrane region" description="Helical" evidence="6">
    <location>
        <begin position="75"/>
        <end position="95"/>
    </location>
</feature>
<feature type="transmembrane region" description="Helical" evidence="6">
    <location>
        <begin position="155"/>
        <end position="171"/>
    </location>
</feature>
<evidence type="ECO:0000256" key="1">
    <source>
        <dbReference type="ARBA" id="ARBA00004651"/>
    </source>
</evidence>
<dbReference type="Gene3D" id="1.10.3730.20">
    <property type="match status" value="1"/>
</dbReference>
<proteinExistence type="predicted"/>
<keyword evidence="5 6" id="KW-0472">Membrane</keyword>
<comment type="caution">
    <text evidence="8">The sequence shown here is derived from an EMBL/GenBank/DDBJ whole genome shotgun (WGS) entry which is preliminary data.</text>
</comment>
<feature type="transmembrane region" description="Helical" evidence="6">
    <location>
        <begin position="246"/>
        <end position="265"/>
    </location>
</feature>
<sequence length="300" mass="33525">MINRFKGKTWEYFADTSLFFVALLWGSTFIIIKESLEGMSPYLFNFYRFLIASVLLIILSIILKRKYNQDVIKGGCVLGSALFLTFTFQTVGIGLAPASVAGFLTGLNIVFVPILSTVFLKKYPHPMSWVGVCVSLAGLFYITSGSGFSFNKGEIILLLNAFFLAVHVILTDHYSRKFSAFELTTVQMTFIAFASFILILLMDSGNFNFIPDIQNIFALMLTGVFATVVAFFIQTSMQKYTTPTKVAIILSMEPVSAPFFGYFIAGEILKIKQYIGAFLMFSAMIIAETGTSLKWRKKKC</sequence>
<feature type="transmembrane region" description="Helical" evidence="6">
    <location>
        <begin position="101"/>
        <end position="120"/>
    </location>
</feature>
<comment type="subcellular location">
    <subcellularLocation>
        <location evidence="1">Cell membrane</location>
        <topology evidence="1">Multi-pass membrane protein</topology>
    </subcellularLocation>
</comment>
<dbReference type="Proteomes" id="UP000262325">
    <property type="component" value="Unassembled WGS sequence"/>
</dbReference>
<dbReference type="InterPro" id="IPR000620">
    <property type="entry name" value="EamA_dom"/>
</dbReference>
<dbReference type="EMBL" id="DPPF01000004">
    <property type="protein sequence ID" value="HCW92085.1"/>
    <property type="molecule type" value="Genomic_DNA"/>
</dbReference>
<dbReference type="InterPro" id="IPR051258">
    <property type="entry name" value="Diverse_Substrate_Transporter"/>
</dbReference>
<dbReference type="SUPFAM" id="SSF103481">
    <property type="entry name" value="Multidrug resistance efflux transporter EmrE"/>
    <property type="match status" value="2"/>
</dbReference>
<keyword evidence="2" id="KW-1003">Cell membrane</keyword>
<feature type="transmembrane region" description="Helical" evidence="6">
    <location>
        <begin position="12"/>
        <end position="32"/>
    </location>
</feature>
<evidence type="ECO:0000256" key="2">
    <source>
        <dbReference type="ARBA" id="ARBA00022475"/>
    </source>
</evidence>
<feature type="transmembrane region" description="Helical" evidence="6">
    <location>
        <begin position="183"/>
        <end position="201"/>
    </location>
</feature>
<protein>
    <submittedName>
        <fullName evidence="8">EamA/RhaT family transporter</fullName>
    </submittedName>
</protein>
<evidence type="ECO:0000256" key="6">
    <source>
        <dbReference type="SAM" id="Phobius"/>
    </source>
</evidence>
<feature type="transmembrane region" description="Helical" evidence="6">
    <location>
        <begin position="127"/>
        <end position="143"/>
    </location>
</feature>
<evidence type="ECO:0000313" key="8">
    <source>
        <dbReference type="EMBL" id="HCW92085.1"/>
    </source>
</evidence>
<gene>
    <name evidence="8" type="ORF">DHM44_00210</name>
</gene>
<feature type="domain" description="EamA" evidence="7">
    <location>
        <begin position="152"/>
        <end position="286"/>
    </location>
</feature>
<dbReference type="GO" id="GO:0005886">
    <property type="term" value="C:plasma membrane"/>
    <property type="evidence" value="ECO:0007669"/>
    <property type="project" value="UniProtKB-SubCell"/>
</dbReference>
<dbReference type="PANTHER" id="PTHR42920:SF5">
    <property type="entry name" value="EAMA DOMAIN-CONTAINING PROTEIN"/>
    <property type="match status" value="1"/>
</dbReference>
<dbReference type="InterPro" id="IPR037185">
    <property type="entry name" value="EmrE-like"/>
</dbReference>
<feature type="transmembrane region" description="Helical" evidence="6">
    <location>
        <begin position="44"/>
        <end position="63"/>
    </location>
</feature>
<evidence type="ECO:0000259" key="7">
    <source>
        <dbReference type="Pfam" id="PF00892"/>
    </source>
</evidence>
<accession>A0A3D5Q8A6</accession>
<dbReference type="PANTHER" id="PTHR42920">
    <property type="entry name" value="OS03G0707200 PROTEIN-RELATED"/>
    <property type="match status" value="1"/>
</dbReference>
<evidence type="ECO:0000256" key="3">
    <source>
        <dbReference type="ARBA" id="ARBA00022692"/>
    </source>
</evidence>
<evidence type="ECO:0000256" key="5">
    <source>
        <dbReference type="ARBA" id="ARBA00023136"/>
    </source>
</evidence>
<feature type="domain" description="EamA" evidence="7">
    <location>
        <begin position="17"/>
        <end position="143"/>
    </location>
</feature>